<dbReference type="AlphaFoldDB" id="A0A4P9XWT0"/>
<dbReference type="CDD" id="cd20263">
    <property type="entry name" value="Complex1_LYR_NDUFB9_LYRM3"/>
    <property type="match status" value="1"/>
</dbReference>
<evidence type="ECO:0000256" key="2">
    <source>
        <dbReference type="ARBA" id="ARBA00004443"/>
    </source>
</evidence>
<dbReference type="Pfam" id="PF05347">
    <property type="entry name" value="Complex1_LYR"/>
    <property type="match status" value="1"/>
</dbReference>
<comment type="similarity">
    <text evidence="3">Belongs to the complex I LYR family.</text>
</comment>
<evidence type="ECO:0000256" key="10">
    <source>
        <dbReference type="ARBA" id="ARBA00022982"/>
    </source>
</evidence>
<keyword evidence="12" id="KW-0496">Mitochondrion</keyword>
<dbReference type="GO" id="GO:0005743">
    <property type="term" value="C:mitochondrial inner membrane"/>
    <property type="evidence" value="ECO:0007669"/>
    <property type="project" value="UniProtKB-SubCell"/>
</dbReference>
<keyword evidence="13" id="KW-0472">Membrane</keyword>
<evidence type="ECO:0000256" key="12">
    <source>
        <dbReference type="ARBA" id="ARBA00023128"/>
    </source>
</evidence>
<proteinExistence type="inferred from homology"/>
<evidence type="ECO:0000256" key="4">
    <source>
        <dbReference type="ARBA" id="ARBA00011790"/>
    </source>
</evidence>
<sequence length="101" mass="11976">MSQAAHVARVRSIYRRALQTSLDWCMTRETWRPEALRIRDRFEANRHVASLREAQQLCDAAERELAEYAHPDPYKYPLAPESSKWERAPHPSYGKLQYKFN</sequence>
<keyword evidence="7" id="KW-0597">Phosphoprotein</keyword>
<evidence type="ECO:0000256" key="14">
    <source>
        <dbReference type="ARBA" id="ARBA00030192"/>
    </source>
</evidence>
<evidence type="ECO:0000256" key="1">
    <source>
        <dbReference type="ARBA" id="ARBA00002920"/>
    </source>
</evidence>
<evidence type="ECO:0000256" key="13">
    <source>
        <dbReference type="ARBA" id="ARBA00023136"/>
    </source>
</evidence>
<comment type="subcellular location">
    <subcellularLocation>
        <location evidence="2">Mitochondrion inner membrane</location>
        <topology evidence="2">Peripheral membrane protein</topology>
        <orientation evidence="2">Matrix side</orientation>
    </subcellularLocation>
</comment>
<dbReference type="PANTHER" id="PTHR12868:SF0">
    <property type="entry name" value="NADH DEHYDROGENASE [UBIQUINONE] 1 BETA SUBCOMPLEX SUBUNIT 9"/>
    <property type="match status" value="1"/>
</dbReference>
<evidence type="ECO:0000256" key="11">
    <source>
        <dbReference type="ARBA" id="ARBA00022990"/>
    </source>
</evidence>
<accession>A0A4P9XWT0</accession>
<keyword evidence="9" id="KW-0999">Mitochondrion inner membrane</keyword>
<dbReference type="Proteomes" id="UP000271241">
    <property type="component" value="Unassembled WGS sequence"/>
</dbReference>
<evidence type="ECO:0000259" key="16">
    <source>
        <dbReference type="Pfam" id="PF05347"/>
    </source>
</evidence>
<dbReference type="GO" id="GO:0006120">
    <property type="term" value="P:mitochondrial electron transport, NADH to ubiquinone"/>
    <property type="evidence" value="ECO:0007669"/>
    <property type="project" value="InterPro"/>
</dbReference>
<organism evidence="17 18">
    <name type="scientific">Thamnocephalis sphaerospora</name>
    <dbReference type="NCBI Taxonomy" id="78915"/>
    <lineage>
        <taxon>Eukaryota</taxon>
        <taxon>Fungi</taxon>
        <taxon>Fungi incertae sedis</taxon>
        <taxon>Zoopagomycota</taxon>
        <taxon>Zoopagomycotina</taxon>
        <taxon>Zoopagomycetes</taxon>
        <taxon>Zoopagales</taxon>
        <taxon>Sigmoideomycetaceae</taxon>
        <taxon>Thamnocephalis</taxon>
    </lineage>
</organism>
<reference evidence="18" key="1">
    <citation type="journal article" date="2018" name="Nat. Microbiol.">
        <title>Leveraging single-cell genomics to expand the fungal tree of life.</title>
        <authorList>
            <person name="Ahrendt S.R."/>
            <person name="Quandt C.A."/>
            <person name="Ciobanu D."/>
            <person name="Clum A."/>
            <person name="Salamov A."/>
            <person name="Andreopoulos B."/>
            <person name="Cheng J.F."/>
            <person name="Woyke T."/>
            <person name="Pelin A."/>
            <person name="Henrissat B."/>
            <person name="Reynolds N.K."/>
            <person name="Benny G.L."/>
            <person name="Smith M.E."/>
            <person name="James T.Y."/>
            <person name="Grigoriev I.V."/>
        </authorList>
    </citation>
    <scope>NUCLEOTIDE SEQUENCE [LARGE SCALE GENOMIC DNA]</scope>
    <source>
        <strain evidence="18">RSA 1356</strain>
    </source>
</reference>
<evidence type="ECO:0000256" key="6">
    <source>
        <dbReference type="ARBA" id="ARBA00022448"/>
    </source>
</evidence>
<dbReference type="InterPro" id="IPR033034">
    <property type="entry name" value="NDUFB9"/>
</dbReference>
<keyword evidence="18" id="KW-1185">Reference proteome</keyword>
<dbReference type="InterPro" id="IPR045292">
    <property type="entry name" value="Complex1_LYR_NDUFB9_LYRM3"/>
</dbReference>
<evidence type="ECO:0000313" key="17">
    <source>
        <dbReference type="EMBL" id="RKP10805.1"/>
    </source>
</evidence>
<dbReference type="OrthoDB" id="13598at2759"/>
<feature type="domain" description="Complex 1 LYR protein" evidence="16">
    <location>
        <begin position="9"/>
        <end position="66"/>
    </location>
</feature>
<name>A0A4P9XWT0_9FUNG</name>
<evidence type="ECO:0000313" key="18">
    <source>
        <dbReference type="Proteomes" id="UP000271241"/>
    </source>
</evidence>
<comment type="subunit">
    <text evidence="4">Mammalian complex I is composed of 45 different subunits.</text>
</comment>
<evidence type="ECO:0000256" key="5">
    <source>
        <dbReference type="ARBA" id="ARBA00018684"/>
    </source>
</evidence>
<keyword evidence="10" id="KW-0249">Electron transport</keyword>
<comment type="function">
    <text evidence="1">Accessory subunit of the mitochondrial membrane respiratory chain NADH dehydrogenase (Complex I), that is believed to be not involved in catalysis. Complex I functions in the transfer of electrons from NADH to the respiratory chain. The immediate electron acceptor for the enzyme is believed to be ubiquinone.</text>
</comment>
<dbReference type="STRING" id="78915.A0A4P9XWT0"/>
<keyword evidence="8" id="KW-0679">Respiratory chain</keyword>
<keyword evidence="11" id="KW-0007">Acetylation</keyword>
<evidence type="ECO:0000256" key="15">
    <source>
        <dbReference type="ARBA" id="ARBA00032528"/>
    </source>
</evidence>
<evidence type="ECO:0000256" key="3">
    <source>
        <dbReference type="ARBA" id="ARBA00009508"/>
    </source>
</evidence>
<protein>
    <recommendedName>
        <fullName evidence="5">NADH dehydrogenase [ubiquinone] 1 beta subcomplex subunit 9</fullName>
    </recommendedName>
    <alternativeName>
        <fullName evidence="14">Complex I-B22</fullName>
    </alternativeName>
    <alternativeName>
        <fullName evidence="15">NADH-ubiquinone oxidoreductase B22 subunit</fullName>
    </alternativeName>
</protein>
<evidence type="ECO:0000256" key="7">
    <source>
        <dbReference type="ARBA" id="ARBA00022553"/>
    </source>
</evidence>
<dbReference type="EMBL" id="KZ992436">
    <property type="protein sequence ID" value="RKP10805.1"/>
    <property type="molecule type" value="Genomic_DNA"/>
</dbReference>
<gene>
    <name evidence="17" type="ORF">THASP1DRAFT_27400</name>
</gene>
<dbReference type="InterPro" id="IPR008011">
    <property type="entry name" value="Complex1_LYR_dom"/>
</dbReference>
<dbReference type="PANTHER" id="PTHR12868">
    <property type="entry name" value="NADH-UBIQUINONE OXIDOREDUCTASE B22 SUBUNIT"/>
    <property type="match status" value="1"/>
</dbReference>
<evidence type="ECO:0000256" key="9">
    <source>
        <dbReference type="ARBA" id="ARBA00022792"/>
    </source>
</evidence>
<evidence type="ECO:0000256" key="8">
    <source>
        <dbReference type="ARBA" id="ARBA00022660"/>
    </source>
</evidence>
<keyword evidence="6" id="KW-0813">Transport</keyword>